<evidence type="ECO:0000313" key="3">
    <source>
        <dbReference type="Proteomes" id="UP000292702"/>
    </source>
</evidence>
<accession>A0A4R0R687</accession>
<dbReference type="EMBL" id="RWJN01000418">
    <property type="protein sequence ID" value="TCD61926.1"/>
    <property type="molecule type" value="Genomic_DNA"/>
</dbReference>
<organism evidence="2 3">
    <name type="scientific">Steccherinum ochraceum</name>
    <dbReference type="NCBI Taxonomy" id="92696"/>
    <lineage>
        <taxon>Eukaryota</taxon>
        <taxon>Fungi</taxon>
        <taxon>Dikarya</taxon>
        <taxon>Basidiomycota</taxon>
        <taxon>Agaricomycotina</taxon>
        <taxon>Agaricomycetes</taxon>
        <taxon>Polyporales</taxon>
        <taxon>Steccherinaceae</taxon>
        <taxon>Steccherinum</taxon>
    </lineage>
</organism>
<feature type="compositionally biased region" description="Basic and acidic residues" evidence="1">
    <location>
        <begin position="68"/>
        <end position="78"/>
    </location>
</feature>
<comment type="caution">
    <text evidence="2">The sequence shown here is derived from an EMBL/GenBank/DDBJ whole genome shotgun (WGS) entry which is preliminary data.</text>
</comment>
<sequence>RKCTAPADEERGEPSDRRVKKARVIAEPTMVISPVAGHVATRRVTRASTLGSQGQFSSPSKAAVARRKGSEVRQRRWL</sequence>
<evidence type="ECO:0000256" key="1">
    <source>
        <dbReference type="SAM" id="MobiDB-lite"/>
    </source>
</evidence>
<feature type="region of interest" description="Disordered" evidence="1">
    <location>
        <begin position="47"/>
        <end position="78"/>
    </location>
</feature>
<feature type="non-terminal residue" evidence="2">
    <location>
        <position position="1"/>
    </location>
</feature>
<name>A0A4R0R687_9APHY</name>
<keyword evidence="3" id="KW-1185">Reference proteome</keyword>
<evidence type="ECO:0000313" key="2">
    <source>
        <dbReference type="EMBL" id="TCD61926.1"/>
    </source>
</evidence>
<gene>
    <name evidence="2" type="ORF">EIP91_007718</name>
</gene>
<feature type="compositionally biased region" description="Polar residues" evidence="1">
    <location>
        <begin position="47"/>
        <end position="60"/>
    </location>
</feature>
<proteinExistence type="predicted"/>
<dbReference type="Proteomes" id="UP000292702">
    <property type="component" value="Unassembled WGS sequence"/>
</dbReference>
<dbReference type="AlphaFoldDB" id="A0A4R0R687"/>
<reference evidence="2 3" key="1">
    <citation type="submission" date="2018-11" db="EMBL/GenBank/DDBJ databases">
        <title>Genome assembly of Steccherinum ochraceum LE-BIN_3174, the white-rot fungus of the Steccherinaceae family (The Residual Polyporoid clade, Polyporales, Basidiomycota).</title>
        <authorList>
            <person name="Fedorova T.V."/>
            <person name="Glazunova O.A."/>
            <person name="Landesman E.O."/>
            <person name="Moiseenko K.V."/>
            <person name="Psurtseva N.V."/>
            <person name="Savinova O.S."/>
            <person name="Shakhova N.V."/>
            <person name="Tyazhelova T.V."/>
            <person name="Vasina D.V."/>
        </authorList>
    </citation>
    <scope>NUCLEOTIDE SEQUENCE [LARGE SCALE GENOMIC DNA]</scope>
    <source>
        <strain evidence="2 3">LE-BIN_3174</strain>
    </source>
</reference>
<protein>
    <submittedName>
        <fullName evidence="2">Uncharacterized protein</fullName>
    </submittedName>
</protein>